<dbReference type="AlphaFoldDB" id="A0A2C5ZBV7"/>
<sequence length="94" mass="10392">MRVFNADTLQEYKDWHAAELLEYDEAHSLSVACIPPCTYVFPPVTLPTDTVFIYPPLTTELERLCVSESATAESARLPTLISLLVEPTVKGHAG</sequence>
<accession>A0A2C5ZBV7</accession>
<organism evidence="1 2">
    <name type="scientific">Ophiocordyceps australis</name>
    <dbReference type="NCBI Taxonomy" id="1399860"/>
    <lineage>
        <taxon>Eukaryota</taxon>
        <taxon>Fungi</taxon>
        <taxon>Dikarya</taxon>
        <taxon>Ascomycota</taxon>
        <taxon>Pezizomycotina</taxon>
        <taxon>Sordariomycetes</taxon>
        <taxon>Hypocreomycetidae</taxon>
        <taxon>Hypocreales</taxon>
        <taxon>Ophiocordycipitaceae</taxon>
        <taxon>Ophiocordyceps</taxon>
    </lineage>
</organism>
<name>A0A2C5ZBV7_9HYPO</name>
<reference evidence="1 2" key="1">
    <citation type="submission" date="2017-06" db="EMBL/GenBank/DDBJ databases">
        <title>Ant-infecting Ophiocordyceps genomes reveal a high diversity of potential behavioral manipulation genes and a possible major role for enterotoxins.</title>
        <authorList>
            <person name="De Bekker C."/>
            <person name="Evans H.C."/>
            <person name="Brachmann A."/>
            <person name="Hughes D.P."/>
        </authorList>
    </citation>
    <scope>NUCLEOTIDE SEQUENCE [LARGE SCALE GENOMIC DNA]</scope>
    <source>
        <strain evidence="1 2">1348a</strain>
    </source>
</reference>
<protein>
    <submittedName>
        <fullName evidence="1">Uncharacterized protein</fullName>
    </submittedName>
</protein>
<proteinExistence type="predicted"/>
<dbReference type="Proteomes" id="UP000224854">
    <property type="component" value="Unassembled WGS sequence"/>
</dbReference>
<evidence type="ECO:0000313" key="1">
    <source>
        <dbReference type="EMBL" id="PHH77280.1"/>
    </source>
</evidence>
<evidence type="ECO:0000313" key="2">
    <source>
        <dbReference type="Proteomes" id="UP000224854"/>
    </source>
</evidence>
<dbReference type="EMBL" id="NJEU01000276">
    <property type="protein sequence ID" value="PHH77280.1"/>
    <property type="molecule type" value="Genomic_DNA"/>
</dbReference>
<comment type="caution">
    <text evidence="1">The sequence shown here is derived from an EMBL/GenBank/DDBJ whole genome shotgun (WGS) entry which is preliminary data.</text>
</comment>
<gene>
    <name evidence="1" type="ORF">CDD82_3575</name>
</gene>
<dbReference type="OrthoDB" id="4186705at2759"/>
<keyword evidence="2" id="KW-1185">Reference proteome</keyword>